<dbReference type="Gene3D" id="3.30.200.20">
    <property type="entry name" value="Phosphorylase Kinase, domain 1"/>
    <property type="match status" value="1"/>
</dbReference>
<keyword evidence="4" id="KW-0418">Kinase</keyword>
<comment type="caution">
    <text evidence="7">The sequence shown here is derived from an EMBL/GenBank/DDBJ whole genome shotgun (WGS) entry which is preliminary data.</text>
</comment>
<dbReference type="Proteomes" id="UP000822688">
    <property type="component" value="Chromosome 9"/>
</dbReference>
<evidence type="ECO:0000256" key="5">
    <source>
        <dbReference type="ARBA" id="ARBA00022840"/>
    </source>
</evidence>
<keyword evidence="2" id="KW-0808">Transferase</keyword>
<dbReference type="GO" id="GO:0004674">
    <property type="term" value="F:protein serine/threonine kinase activity"/>
    <property type="evidence" value="ECO:0007669"/>
    <property type="project" value="UniProtKB-KW"/>
</dbReference>
<accession>A0A8T0GSU1</accession>
<dbReference type="Gene3D" id="1.10.510.10">
    <property type="entry name" value="Transferase(Phosphotransferase) domain 1"/>
    <property type="match status" value="1"/>
</dbReference>
<keyword evidence="3" id="KW-0547">Nucleotide-binding</keyword>
<gene>
    <name evidence="7" type="ORF">KC19_9G081200</name>
</gene>
<dbReference type="SUPFAM" id="SSF56112">
    <property type="entry name" value="Protein kinase-like (PK-like)"/>
    <property type="match status" value="1"/>
</dbReference>
<dbReference type="GO" id="GO:0005524">
    <property type="term" value="F:ATP binding"/>
    <property type="evidence" value="ECO:0007669"/>
    <property type="project" value="UniProtKB-KW"/>
</dbReference>
<dbReference type="PROSITE" id="PS50011">
    <property type="entry name" value="PROTEIN_KINASE_DOM"/>
    <property type="match status" value="1"/>
</dbReference>
<evidence type="ECO:0000256" key="4">
    <source>
        <dbReference type="ARBA" id="ARBA00022777"/>
    </source>
</evidence>
<keyword evidence="5" id="KW-0067">ATP-binding</keyword>
<evidence type="ECO:0000259" key="6">
    <source>
        <dbReference type="PROSITE" id="PS50011"/>
    </source>
</evidence>
<evidence type="ECO:0000256" key="2">
    <source>
        <dbReference type="ARBA" id="ARBA00022679"/>
    </source>
</evidence>
<evidence type="ECO:0000313" key="8">
    <source>
        <dbReference type="Proteomes" id="UP000822688"/>
    </source>
</evidence>
<keyword evidence="8" id="KW-1185">Reference proteome</keyword>
<organism evidence="7 8">
    <name type="scientific">Ceratodon purpureus</name>
    <name type="common">Fire moss</name>
    <name type="synonym">Dicranum purpureum</name>
    <dbReference type="NCBI Taxonomy" id="3225"/>
    <lineage>
        <taxon>Eukaryota</taxon>
        <taxon>Viridiplantae</taxon>
        <taxon>Streptophyta</taxon>
        <taxon>Embryophyta</taxon>
        <taxon>Bryophyta</taxon>
        <taxon>Bryophytina</taxon>
        <taxon>Bryopsida</taxon>
        <taxon>Dicranidae</taxon>
        <taxon>Pseudoditrichales</taxon>
        <taxon>Ditrichaceae</taxon>
        <taxon>Ceratodon</taxon>
    </lineage>
</organism>
<feature type="domain" description="Protein kinase" evidence="6">
    <location>
        <begin position="3"/>
        <end position="262"/>
    </location>
</feature>
<dbReference type="AlphaFoldDB" id="A0A8T0GSU1"/>
<dbReference type="CDD" id="cd05117">
    <property type="entry name" value="STKc_CAMK"/>
    <property type="match status" value="1"/>
</dbReference>
<proteinExistence type="predicted"/>
<evidence type="ECO:0000256" key="3">
    <source>
        <dbReference type="ARBA" id="ARBA00022741"/>
    </source>
</evidence>
<sequence>MGVRELENLGQHDGVVVHKCMDEETHEVYARKSISKKTLGTANATEDVLEVVIMRHLPAHPNIVALKKTVSDHESVHLFMELCEGETLFERILTKGRYTEGGAAPLMRTIAEVVQTCHKHGVMHHDLTPKNLLFVNKCEDSPLKAIDFGASVFFKRGEKFTDIVGTPPYMAPEIWKGEYGPEVDVWSVGVILYFMLSGRVPFKPRKESLHGYRQEILYRTLDLERHPWPKVSNSAKSLLRHMLERDPKARYNAEQVLNHPWLREEGCKDHCNTKAKNMKLLSHFLKVSSWLHLGSSGSNRRGHDEQGHIAAVRA</sequence>
<dbReference type="InterPro" id="IPR011009">
    <property type="entry name" value="Kinase-like_dom_sf"/>
</dbReference>
<protein>
    <recommendedName>
        <fullName evidence="6">Protein kinase domain-containing protein</fullName>
    </recommendedName>
</protein>
<name>A0A8T0GSU1_CERPU</name>
<dbReference type="PANTHER" id="PTHR24349">
    <property type="entry name" value="SERINE/THREONINE-PROTEIN KINASE"/>
    <property type="match status" value="1"/>
</dbReference>
<dbReference type="InterPro" id="IPR000719">
    <property type="entry name" value="Prot_kinase_dom"/>
</dbReference>
<evidence type="ECO:0000313" key="7">
    <source>
        <dbReference type="EMBL" id="KAG0561647.1"/>
    </source>
</evidence>
<dbReference type="PROSITE" id="PS00109">
    <property type="entry name" value="PROTEIN_KINASE_TYR"/>
    <property type="match status" value="1"/>
</dbReference>
<reference evidence="7" key="1">
    <citation type="submission" date="2020-06" db="EMBL/GenBank/DDBJ databases">
        <title>WGS assembly of Ceratodon purpureus strain R40.</title>
        <authorList>
            <person name="Carey S.B."/>
            <person name="Jenkins J."/>
            <person name="Shu S."/>
            <person name="Lovell J.T."/>
            <person name="Sreedasyam A."/>
            <person name="Maumus F."/>
            <person name="Tiley G.P."/>
            <person name="Fernandez-Pozo N."/>
            <person name="Barry K."/>
            <person name="Chen C."/>
            <person name="Wang M."/>
            <person name="Lipzen A."/>
            <person name="Daum C."/>
            <person name="Saski C.A."/>
            <person name="Payton A.C."/>
            <person name="Mcbreen J.C."/>
            <person name="Conrad R.E."/>
            <person name="Kollar L.M."/>
            <person name="Olsson S."/>
            <person name="Huttunen S."/>
            <person name="Landis J.B."/>
            <person name="Wickett N.J."/>
            <person name="Johnson M.G."/>
            <person name="Rensing S.A."/>
            <person name="Grimwood J."/>
            <person name="Schmutz J."/>
            <person name="Mcdaniel S.F."/>
        </authorList>
    </citation>
    <scope>NUCLEOTIDE SEQUENCE</scope>
    <source>
        <strain evidence="7">R40</strain>
    </source>
</reference>
<keyword evidence="1" id="KW-0723">Serine/threonine-protein kinase</keyword>
<dbReference type="InterPro" id="IPR050205">
    <property type="entry name" value="CDPK_Ser/Thr_kinases"/>
</dbReference>
<evidence type="ECO:0000256" key="1">
    <source>
        <dbReference type="ARBA" id="ARBA00022527"/>
    </source>
</evidence>
<dbReference type="InterPro" id="IPR008266">
    <property type="entry name" value="Tyr_kinase_AS"/>
</dbReference>
<dbReference type="EMBL" id="CM026430">
    <property type="protein sequence ID" value="KAG0561647.1"/>
    <property type="molecule type" value="Genomic_DNA"/>
</dbReference>
<dbReference type="Pfam" id="PF00069">
    <property type="entry name" value="Pkinase"/>
    <property type="match status" value="1"/>
</dbReference>